<dbReference type="InterPro" id="IPR050486">
    <property type="entry name" value="Mannose-1P_guanyltransferase"/>
</dbReference>
<reference evidence="2 3" key="1">
    <citation type="submission" date="2014-04" db="EMBL/GenBank/DDBJ databases">
        <title>A comprehensive comparison of genomes of Erythrobacter spp. Strains.</title>
        <authorList>
            <person name="Zheng Q."/>
        </authorList>
    </citation>
    <scope>NUCLEOTIDE SEQUENCE [LARGE SCALE GENOMIC DNA]</scope>
    <source>
        <strain evidence="2 3">DSM 8509</strain>
    </source>
</reference>
<organism evidence="2 3">
    <name type="scientific">Erythrobacter litoralis</name>
    <dbReference type="NCBI Taxonomy" id="39960"/>
    <lineage>
        <taxon>Bacteria</taxon>
        <taxon>Pseudomonadati</taxon>
        <taxon>Pseudomonadota</taxon>
        <taxon>Alphaproteobacteria</taxon>
        <taxon>Sphingomonadales</taxon>
        <taxon>Erythrobacteraceae</taxon>
        <taxon>Erythrobacter/Porphyrobacter group</taxon>
        <taxon>Erythrobacter</taxon>
    </lineage>
</organism>
<dbReference type="OrthoDB" id="9814110at2"/>
<keyword evidence="3" id="KW-1185">Reference proteome</keyword>
<dbReference type="GO" id="GO:0016740">
    <property type="term" value="F:transferase activity"/>
    <property type="evidence" value="ECO:0007669"/>
    <property type="project" value="UniProtKB-KW"/>
</dbReference>
<feature type="domain" description="Nucleotidyl transferase" evidence="1">
    <location>
        <begin position="258"/>
        <end position="430"/>
    </location>
</feature>
<comment type="caution">
    <text evidence="2">The sequence shown here is derived from an EMBL/GenBank/DDBJ whole genome shotgun (WGS) entry which is preliminary data.</text>
</comment>
<dbReference type="KEGG" id="elq:Ga0102493_111362"/>
<dbReference type="SUPFAM" id="SSF53448">
    <property type="entry name" value="Nucleotide-diphospho-sugar transferases"/>
    <property type="match status" value="2"/>
</dbReference>
<dbReference type="Proteomes" id="UP000027866">
    <property type="component" value="Unassembled WGS sequence"/>
</dbReference>
<sequence length="504" mass="55709">MQILIPISGRTSFFPEEEYFFPKPLIEVAGQPMIKLVIDSLKRDFPDADFTFIVDREDARGFSLDRVLKLAAGESATIVERLGETSGGLCSCLLAIDVLDANRELLIFNSDQIITDNLAGHVARFNNSEADAGVITFDAVHPRWCYVVAEDGHEVVQAFEKKVMSRNAVAGFYYFQKAETFLLAAQKAVLNDVNVNGLFYISASLNEALLMNRRIMLSPIDARDYHSFFEPSRITAFERSPAAALIRERPHAGARINVILPAAGEGSRFAKAGWKKPKPFIDVLDQPMLSHVIDNVSPSDSQVTVLLRKQHQDEQTQAVLDLEAKGVTVIPVENLTEGTASTVLLARRVFDDDRPMMVANTDQIVDFNVSDFIEDCFNRQLDGSILVFRDPEMDPKWSFARVGADGLVQEVAEKKPISDLATVGIYLFARGRDFVGAAADMMAANQRVNGEFYTCPVYNFMIAQGARIGVYEVPRNAMQGLGTPDDLEAFLTRQGVGPSPDAPD</sequence>
<dbReference type="EMBL" id="JMIX01000003">
    <property type="protein sequence ID" value="KEO99064.1"/>
    <property type="molecule type" value="Genomic_DNA"/>
</dbReference>
<dbReference type="PATRIC" id="fig|39960.10.peg.440"/>
<gene>
    <name evidence="2" type="ORF">EH32_08150</name>
</gene>
<dbReference type="Gene3D" id="3.90.550.10">
    <property type="entry name" value="Spore Coat Polysaccharide Biosynthesis Protein SpsA, Chain A"/>
    <property type="match status" value="2"/>
</dbReference>
<evidence type="ECO:0000259" key="1">
    <source>
        <dbReference type="Pfam" id="PF00483"/>
    </source>
</evidence>
<dbReference type="InterPro" id="IPR029044">
    <property type="entry name" value="Nucleotide-diphossugar_trans"/>
</dbReference>
<dbReference type="InterPro" id="IPR005835">
    <property type="entry name" value="NTP_transferase_dom"/>
</dbReference>
<proteinExistence type="predicted"/>
<feature type="domain" description="Nucleotidyl transferase" evidence="1">
    <location>
        <begin position="22"/>
        <end position="178"/>
    </location>
</feature>
<evidence type="ECO:0000313" key="3">
    <source>
        <dbReference type="Proteomes" id="UP000027866"/>
    </source>
</evidence>
<evidence type="ECO:0000313" key="2">
    <source>
        <dbReference type="EMBL" id="KEO99064.1"/>
    </source>
</evidence>
<name>A0A074N087_9SPHN</name>
<dbReference type="PANTHER" id="PTHR22572">
    <property type="entry name" value="SUGAR-1-PHOSPHATE GUANYL TRANSFERASE"/>
    <property type="match status" value="1"/>
</dbReference>
<dbReference type="AlphaFoldDB" id="A0A074N087"/>
<accession>A0A074N087</accession>
<dbReference type="RefSeq" id="WP_081845548.1">
    <property type="nucleotide sequence ID" value="NZ_CP017057.1"/>
</dbReference>
<dbReference type="CDD" id="cd04183">
    <property type="entry name" value="GT2_BcE_like"/>
    <property type="match status" value="2"/>
</dbReference>
<keyword evidence="2" id="KW-0808">Transferase</keyword>
<dbReference type="Pfam" id="PF00483">
    <property type="entry name" value="NTP_transferase"/>
    <property type="match status" value="2"/>
</dbReference>
<protein>
    <submittedName>
        <fullName evidence="2">Nucleotidyl transferase</fullName>
    </submittedName>
</protein>